<evidence type="ECO:0000313" key="3">
    <source>
        <dbReference type="EMBL" id="KKN55434.1"/>
    </source>
</evidence>
<dbReference type="AlphaFoldDB" id="A0A0F9RL02"/>
<protein>
    <submittedName>
        <fullName evidence="3">Uncharacterized protein</fullName>
    </submittedName>
</protein>
<comment type="caution">
    <text evidence="3">The sequence shown here is derived from an EMBL/GenBank/DDBJ whole genome shotgun (WGS) entry which is preliminary data.</text>
</comment>
<reference evidence="3" key="1">
    <citation type="journal article" date="2015" name="Nature">
        <title>Complex archaea that bridge the gap between prokaryotes and eukaryotes.</title>
        <authorList>
            <person name="Spang A."/>
            <person name="Saw J.H."/>
            <person name="Jorgensen S.L."/>
            <person name="Zaremba-Niedzwiedzka K."/>
            <person name="Martijn J."/>
            <person name="Lind A.E."/>
            <person name="van Eijk R."/>
            <person name="Schleper C."/>
            <person name="Guy L."/>
            <person name="Ettema T.J."/>
        </authorList>
    </citation>
    <scope>NUCLEOTIDE SEQUENCE</scope>
</reference>
<sequence>MDKTTMIVIAVIAIVVIGFIFKKLMDTEVKKNDPTLADPRDSDTLPGNQGIRHTREK</sequence>
<feature type="transmembrane region" description="Helical" evidence="2">
    <location>
        <begin position="6"/>
        <end position="25"/>
    </location>
</feature>
<evidence type="ECO:0000256" key="1">
    <source>
        <dbReference type="SAM" id="MobiDB-lite"/>
    </source>
</evidence>
<feature type="region of interest" description="Disordered" evidence="1">
    <location>
        <begin position="32"/>
        <end position="57"/>
    </location>
</feature>
<organism evidence="3">
    <name type="scientific">marine sediment metagenome</name>
    <dbReference type="NCBI Taxonomy" id="412755"/>
    <lineage>
        <taxon>unclassified sequences</taxon>
        <taxon>metagenomes</taxon>
        <taxon>ecological metagenomes</taxon>
    </lineage>
</organism>
<proteinExistence type="predicted"/>
<keyword evidence="2" id="KW-0812">Transmembrane</keyword>
<gene>
    <name evidence="3" type="ORF">LCGC14_0582460</name>
</gene>
<keyword evidence="2" id="KW-1133">Transmembrane helix</keyword>
<keyword evidence="2" id="KW-0472">Membrane</keyword>
<name>A0A0F9RL02_9ZZZZ</name>
<feature type="compositionally biased region" description="Basic and acidic residues" evidence="1">
    <location>
        <begin position="32"/>
        <end position="43"/>
    </location>
</feature>
<evidence type="ECO:0000256" key="2">
    <source>
        <dbReference type="SAM" id="Phobius"/>
    </source>
</evidence>
<dbReference type="EMBL" id="LAZR01000885">
    <property type="protein sequence ID" value="KKN55434.1"/>
    <property type="molecule type" value="Genomic_DNA"/>
</dbReference>
<accession>A0A0F9RL02</accession>